<evidence type="ECO:0000259" key="5">
    <source>
        <dbReference type="PROSITE" id="PS01124"/>
    </source>
</evidence>
<dbReference type="CDD" id="cd03136">
    <property type="entry name" value="GATase1_AraC_ArgR_like"/>
    <property type="match status" value="1"/>
</dbReference>
<protein>
    <submittedName>
        <fullName evidence="6">GlxA family transcriptional regulator</fullName>
    </submittedName>
</protein>
<dbReference type="InterPro" id="IPR029062">
    <property type="entry name" value="Class_I_gatase-like"/>
</dbReference>
<evidence type="ECO:0000313" key="7">
    <source>
        <dbReference type="Proteomes" id="UP000546173"/>
    </source>
</evidence>
<evidence type="ECO:0000256" key="3">
    <source>
        <dbReference type="ARBA" id="ARBA00023163"/>
    </source>
</evidence>
<dbReference type="Gene3D" id="1.10.10.60">
    <property type="entry name" value="Homeodomain-like"/>
    <property type="match status" value="1"/>
</dbReference>
<evidence type="ECO:0000256" key="2">
    <source>
        <dbReference type="ARBA" id="ARBA00023125"/>
    </source>
</evidence>
<dbReference type="Pfam" id="PF12833">
    <property type="entry name" value="HTH_18"/>
    <property type="match status" value="1"/>
</dbReference>
<organism evidence="6 7">
    <name type="scientific">Pseudomonas baltica</name>
    <dbReference type="NCBI Taxonomy" id="2762576"/>
    <lineage>
        <taxon>Bacteria</taxon>
        <taxon>Pseudomonadati</taxon>
        <taxon>Pseudomonadota</taxon>
        <taxon>Gammaproteobacteria</taxon>
        <taxon>Pseudomonadales</taxon>
        <taxon>Pseudomonadaceae</taxon>
        <taxon>Pseudomonas</taxon>
    </lineage>
</organism>
<keyword evidence="1" id="KW-0805">Transcription regulation</keyword>
<comment type="function">
    <text evidence="4">Regulatory protein of the TOL plasmid xyl operons. XylS activates the xylXYZLTEGFJQKIH operon required for the degradation of toluene, m-xylene and p-xylene.</text>
</comment>
<dbReference type="SUPFAM" id="SSF52317">
    <property type="entry name" value="Class I glutamine amidotransferase-like"/>
    <property type="match status" value="1"/>
</dbReference>
<reference evidence="6 7" key="1">
    <citation type="submission" date="2020-08" db="EMBL/GenBank/DDBJ databases">
        <title>Pseudomonas sp. nov.</title>
        <authorList>
            <person name="Gieschler S."/>
            <person name="Fiedler G."/>
            <person name="Brinks E."/>
            <person name="Boehnlein C."/>
            <person name="Franz C.M.A.P."/>
            <person name="Kabisch J."/>
        </authorList>
    </citation>
    <scope>NUCLEOTIDE SEQUENCE [LARGE SCALE GENOMIC DNA]</scope>
    <source>
        <strain evidence="6 7">MBT-2</strain>
    </source>
</reference>
<dbReference type="GO" id="GO:0043565">
    <property type="term" value="F:sequence-specific DNA binding"/>
    <property type="evidence" value="ECO:0007669"/>
    <property type="project" value="InterPro"/>
</dbReference>
<dbReference type="AlphaFoldDB" id="A0A7X1G2I2"/>
<evidence type="ECO:0000313" key="6">
    <source>
        <dbReference type="EMBL" id="MBC2677271.1"/>
    </source>
</evidence>
<dbReference type="InterPro" id="IPR018060">
    <property type="entry name" value="HTH_AraC"/>
</dbReference>
<dbReference type="RefSeq" id="WP_185793338.1">
    <property type="nucleotide sequence ID" value="NZ_JACMYH010000001.1"/>
</dbReference>
<gene>
    <name evidence="6" type="ORF">H7993_02610</name>
</gene>
<accession>A0A7X1G2I2</accession>
<dbReference type="EMBL" id="JACMYH010000001">
    <property type="protein sequence ID" value="MBC2677271.1"/>
    <property type="molecule type" value="Genomic_DNA"/>
</dbReference>
<dbReference type="InterPro" id="IPR002818">
    <property type="entry name" value="DJ-1/PfpI"/>
</dbReference>
<dbReference type="InterPro" id="IPR009057">
    <property type="entry name" value="Homeodomain-like_sf"/>
</dbReference>
<evidence type="ECO:0000256" key="1">
    <source>
        <dbReference type="ARBA" id="ARBA00023015"/>
    </source>
</evidence>
<dbReference type="SUPFAM" id="SSF46689">
    <property type="entry name" value="Homeodomain-like"/>
    <property type="match status" value="2"/>
</dbReference>
<dbReference type="PANTHER" id="PTHR46796">
    <property type="entry name" value="HTH-TYPE TRANSCRIPTIONAL ACTIVATOR RHAS-RELATED"/>
    <property type="match status" value="1"/>
</dbReference>
<name>A0A7X1G2I2_9PSED</name>
<proteinExistence type="predicted"/>
<comment type="caution">
    <text evidence="6">The sequence shown here is derived from an EMBL/GenBank/DDBJ whole genome shotgun (WGS) entry which is preliminary data.</text>
</comment>
<dbReference type="PROSITE" id="PS01124">
    <property type="entry name" value="HTH_ARAC_FAMILY_2"/>
    <property type="match status" value="1"/>
</dbReference>
<keyword evidence="2" id="KW-0238">DNA-binding</keyword>
<dbReference type="Gene3D" id="3.40.50.880">
    <property type="match status" value="1"/>
</dbReference>
<dbReference type="SMART" id="SM00342">
    <property type="entry name" value="HTH_ARAC"/>
    <property type="match status" value="1"/>
</dbReference>
<dbReference type="Proteomes" id="UP000546173">
    <property type="component" value="Unassembled WGS sequence"/>
</dbReference>
<keyword evidence="3" id="KW-0804">Transcription</keyword>
<dbReference type="InterPro" id="IPR050204">
    <property type="entry name" value="AraC_XylS_family_regulators"/>
</dbReference>
<evidence type="ECO:0000256" key="4">
    <source>
        <dbReference type="ARBA" id="ARBA00037345"/>
    </source>
</evidence>
<feature type="domain" description="HTH araC/xylS-type" evidence="5">
    <location>
        <begin position="240"/>
        <end position="338"/>
    </location>
</feature>
<dbReference type="Pfam" id="PF01965">
    <property type="entry name" value="DJ-1_PfpI"/>
    <property type="match status" value="1"/>
</dbReference>
<keyword evidence="7" id="KW-1185">Reference proteome</keyword>
<dbReference type="GO" id="GO:0003700">
    <property type="term" value="F:DNA-binding transcription factor activity"/>
    <property type="evidence" value="ECO:0007669"/>
    <property type="project" value="InterPro"/>
</dbReference>
<sequence length="340" mass="37191">MTQRIFSGAGQSKNLLYLASANGRLRNTDQASLRVGFVLLEHFSLAAFTASLDTLVTANLISPAAYAIRSYGLAPGQVISDLGILLQPDAPLMPGMHDEVDLLIICGGFRTPLRPSLLLSRILADCARRGIALGGLWNGAWFLGQAGLLDGYRCAVHPENRASLAELSPQITVTPASQVIDRDRATAASPNGGFGMMMEMIRQQRGETLANGVEHILAFEGLRFKRTGGQATGKLSQPLRNIIDLMESNLEEPLSLDQLAEFVGRSRRQIDRLFQDQLGTSPHRYYMELRVTEARRLLQHSTLSIMDVAIACGFVSVSHFSKCYSGYFGHSPSRETRLAD</sequence>